<evidence type="ECO:0000256" key="3">
    <source>
        <dbReference type="SAM" id="MobiDB-lite"/>
    </source>
</evidence>
<dbReference type="InterPro" id="IPR051992">
    <property type="entry name" value="OxStress_Response_Reg"/>
</dbReference>
<feature type="region of interest" description="Disordered" evidence="3">
    <location>
        <begin position="1"/>
        <end position="21"/>
    </location>
</feature>
<evidence type="ECO:0000313" key="4">
    <source>
        <dbReference type="EMBL" id="CAA2614711.1"/>
    </source>
</evidence>
<dbReference type="PANTHER" id="PTHR33172">
    <property type="entry name" value="OS08G0516900 PROTEIN"/>
    <property type="match status" value="1"/>
</dbReference>
<keyword evidence="5" id="KW-1185">Reference proteome</keyword>
<feature type="region of interest" description="Disordered" evidence="3">
    <location>
        <begin position="100"/>
        <end position="165"/>
    </location>
</feature>
<dbReference type="PANTHER" id="PTHR33172:SF96">
    <property type="entry name" value="PROTEIN OXIDATIVE STRESS 3 LIKE 3"/>
    <property type="match status" value="1"/>
</dbReference>
<dbReference type="Proteomes" id="UP001189122">
    <property type="component" value="Unassembled WGS sequence"/>
</dbReference>
<accession>A0A7I8I9Z1</accession>
<sequence>MPRMSVSADEARLSHHPQTASSISSPISRVVVVHLRFWRHFRVDPWLQSPCSRFLRGKSRSFTSRTEVSSSSTKDLAKPQNAYTRRRKYLLAFSINWDRHDSASLPPTRGRTPQEAGQLQPQRRRHGGPCGTAAPTAAESKCRSPAPFPGGSPPPRCHFSVRSLS</sequence>
<dbReference type="GO" id="GO:0005634">
    <property type="term" value="C:nucleus"/>
    <property type="evidence" value="ECO:0007669"/>
    <property type="project" value="UniProtKB-SubCell"/>
</dbReference>
<evidence type="ECO:0000256" key="1">
    <source>
        <dbReference type="ARBA" id="ARBA00004123"/>
    </source>
</evidence>
<organism evidence="4">
    <name type="scientific">Spirodela intermedia</name>
    <name type="common">Intermediate duckweed</name>
    <dbReference type="NCBI Taxonomy" id="51605"/>
    <lineage>
        <taxon>Eukaryota</taxon>
        <taxon>Viridiplantae</taxon>
        <taxon>Streptophyta</taxon>
        <taxon>Embryophyta</taxon>
        <taxon>Tracheophyta</taxon>
        <taxon>Spermatophyta</taxon>
        <taxon>Magnoliopsida</taxon>
        <taxon>Liliopsida</taxon>
        <taxon>Araceae</taxon>
        <taxon>Lemnoideae</taxon>
        <taxon>Spirodela</taxon>
    </lineage>
</organism>
<evidence type="ECO:0000313" key="5">
    <source>
        <dbReference type="Proteomes" id="UP001189122"/>
    </source>
</evidence>
<reference evidence="4 5" key="1">
    <citation type="submission" date="2019-12" db="EMBL/GenBank/DDBJ databases">
        <authorList>
            <person name="Scholz U."/>
            <person name="Mascher M."/>
            <person name="Fiebig A."/>
        </authorList>
    </citation>
    <scope>NUCLEOTIDE SEQUENCE</scope>
</reference>
<comment type="subcellular location">
    <subcellularLocation>
        <location evidence="1">Nucleus</location>
    </subcellularLocation>
</comment>
<dbReference type="AlphaFoldDB" id="A0A7I8I9Z1"/>
<dbReference type="EMBL" id="LR743588">
    <property type="protein sequence ID" value="CAA2614711.1"/>
    <property type="molecule type" value="Genomic_DNA"/>
</dbReference>
<protein>
    <submittedName>
        <fullName evidence="4">Uncharacterized protein</fullName>
    </submittedName>
</protein>
<evidence type="ECO:0000256" key="2">
    <source>
        <dbReference type="ARBA" id="ARBA00023242"/>
    </source>
</evidence>
<gene>
    <name evidence="4" type="ORF">SI7747_01001085</name>
</gene>
<proteinExistence type="predicted"/>
<keyword evidence="2" id="KW-0539">Nucleus</keyword>
<feature type="compositionally biased region" description="Pro residues" evidence="3">
    <location>
        <begin position="146"/>
        <end position="156"/>
    </location>
</feature>
<name>A0A7I8I9Z1_SPIIN</name>
<feature type="region of interest" description="Disordered" evidence="3">
    <location>
        <begin position="62"/>
        <end position="81"/>
    </location>
</feature>
<dbReference type="EMBL" id="CACRZD030000001">
    <property type="protein sequence ID" value="CAA6654495.1"/>
    <property type="molecule type" value="Genomic_DNA"/>
</dbReference>
<dbReference type="GO" id="GO:0006950">
    <property type="term" value="P:response to stress"/>
    <property type="evidence" value="ECO:0007669"/>
    <property type="project" value="UniProtKB-ARBA"/>
</dbReference>
<feature type="compositionally biased region" description="Low complexity" evidence="3">
    <location>
        <begin position="62"/>
        <end position="73"/>
    </location>
</feature>